<dbReference type="CDD" id="cd06263">
    <property type="entry name" value="MAM"/>
    <property type="match status" value="1"/>
</dbReference>
<dbReference type="SMART" id="SM00644">
    <property type="entry name" value="Ami_2"/>
    <property type="match status" value="1"/>
</dbReference>
<dbReference type="PANTHER" id="PTHR11022">
    <property type="entry name" value="PEPTIDOGLYCAN RECOGNITION PROTEIN"/>
    <property type="match status" value="1"/>
</dbReference>
<dbReference type="SMART" id="SM00137">
    <property type="entry name" value="MAM"/>
    <property type="match status" value="1"/>
</dbReference>
<dbReference type="InterPro" id="IPR006619">
    <property type="entry name" value="PGRP_domain_met/bac"/>
</dbReference>
<dbReference type="InterPro" id="IPR000998">
    <property type="entry name" value="MAM_dom"/>
</dbReference>
<dbReference type="SUPFAM" id="SSF53955">
    <property type="entry name" value="Lysozyme-like"/>
    <property type="match status" value="1"/>
</dbReference>
<dbReference type="GO" id="GO:0002376">
    <property type="term" value="P:immune system process"/>
    <property type="evidence" value="ECO:0007669"/>
    <property type="project" value="UniProtKB-KW"/>
</dbReference>
<reference evidence="7" key="1">
    <citation type="submission" date="2015-12" db="EMBL/GenBank/DDBJ databases">
        <title>The enemy of my enemy is my friend: Cambrian domestication of bacteriophage lysozyme genes by the bivalve genomes.</title>
        <authorList>
            <person name="Ren Q."/>
            <person name="Wang C."/>
            <person name="Jin M."/>
            <person name="Lan J."/>
            <person name="Ye T."/>
            <person name="Hui K."/>
            <person name="Tan J."/>
            <person name="Wang Z."/>
            <person name="Wang W."/>
            <person name="Han G."/>
        </authorList>
    </citation>
    <scope>NUCLEOTIDE SEQUENCE</scope>
</reference>
<dbReference type="GO" id="GO:0009253">
    <property type="term" value="P:peptidoglycan catabolic process"/>
    <property type="evidence" value="ECO:0007669"/>
    <property type="project" value="InterPro"/>
</dbReference>
<evidence type="ECO:0000256" key="3">
    <source>
        <dbReference type="ARBA" id="ARBA00022638"/>
    </source>
</evidence>
<dbReference type="InterPro" id="IPR002502">
    <property type="entry name" value="Amidase_domain"/>
</dbReference>
<dbReference type="GO" id="GO:0016020">
    <property type="term" value="C:membrane"/>
    <property type="evidence" value="ECO:0007669"/>
    <property type="project" value="InterPro"/>
</dbReference>
<dbReference type="InterPro" id="IPR036505">
    <property type="entry name" value="Amidase/PGRP_sf"/>
</dbReference>
<dbReference type="InterPro" id="IPR023347">
    <property type="entry name" value="Lysozyme_dom_sf"/>
</dbReference>
<dbReference type="GO" id="GO:0016998">
    <property type="term" value="P:cell wall macromolecule catabolic process"/>
    <property type="evidence" value="ECO:0007669"/>
    <property type="project" value="InterPro"/>
</dbReference>
<keyword evidence="5" id="KW-0732">Signal</keyword>
<keyword evidence="3" id="KW-0081">Bacteriolytic enzyme</keyword>
<dbReference type="InterPro" id="IPR013320">
    <property type="entry name" value="ConA-like_dom_sf"/>
</dbReference>
<dbReference type="GO" id="GO:0042742">
    <property type="term" value="P:defense response to bacterium"/>
    <property type="evidence" value="ECO:0007669"/>
    <property type="project" value="UniProtKB-KW"/>
</dbReference>
<dbReference type="Pfam" id="PF01510">
    <property type="entry name" value="Amidase_2"/>
    <property type="match status" value="1"/>
</dbReference>
<accession>A0A1L2FYM1</accession>
<dbReference type="EMBL" id="KU315016">
    <property type="protein sequence ID" value="AOF79099.1"/>
    <property type="molecule type" value="Genomic_DNA"/>
</dbReference>
<evidence type="ECO:0000256" key="4">
    <source>
        <dbReference type="ARBA" id="ARBA00022859"/>
    </source>
</evidence>
<evidence type="ECO:0000256" key="2">
    <source>
        <dbReference type="ARBA" id="ARBA00022529"/>
    </source>
</evidence>
<dbReference type="Gene3D" id="2.60.120.200">
    <property type="match status" value="1"/>
</dbReference>
<sequence>MMIRSCVCVILYFIAVEVAAETQSEGGDCCDAFTVVTRAEWGAKPPKKPLTPIVTPVPRFFIHHTGSQECSDLDTCSSRVRGIQNWHMNDKGWDDIGYSFLIGGDGRVYEGRGWGYQGAHTFGFNSVSFGASFIGNFMQKLPTRAAITAAENLIACGVHKRKIKASYLLQGHRDSGKTETTCPGDDLYGYIKTWINYPGSGRSSDRDTCEDNASPVQAAEQDLCDAGSGKFCDWHQETDGLFWIKHHGVADTSGNTGPTVDSSGSKTGVYLLADANDQTADKTMKIFTEGYPVDKRFCFSFSYFMKGTDVGTLQLRQVLDNWVVPLYETVWRMSGNQGNQWRTQRLDDKRSGVVWNTLSGTFHFELIAKMGRGYQGDIAVDNIQITPGDCGKTSSAAGGTEWFNDVLLNDLKEQLKVDEGYRDHVYLDSENLPTFGIGHLITKSDPEYGKPVGTKVDEGRIDTVFRQDVQGAINDAKRLYSPGSLTWPDEVKEIMVNMAFNLGYTRLSKFTGLKAALDDRNWNKAADEMVDSRWYGQVGNRTKRLVTRMRLVSGQ</sequence>
<organism evidence="7">
    <name type="scientific">Iridona iridescens</name>
    <name type="common">Mussel</name>
    <name type="synonym">Moerella iridescens</name>
    <dbReference type="NCBI Taxonomy" id="465791"/>
    <lineage>
        <taxon>Eukaryota</taxon>
        <taxon>Metazoa</taxon>
        <taxon>Spiralia</taxon>
        <taxon>Lophotrochozoa</taxon>
        <taxon>Mollusca</taxon>
        <taxon>Bivalvia</taxon>
        <taxon>Autobranchia</taxon>
        <taxon>Heteroconchia</taxon>
        <taxon>Euheterodonta</taxon>
        <taxon>Imparidentia</taxon>
        <taxon>Neoheterodontei</taxon>
        <taxon>Cardiida</taxon>
        <taxon>Tellinoidea</taxon>
        <taxon>Tellinidae</taxon>
        <taxon>Iridona</taxon>
    </lineage>
</organism>
<feature type="domain" description="MAM" evidence="6">
    <location>
        <begin position="222"/>
        <end position="392"/>
    </location>
</feature>
<dbReference type="PROSITE" id="PS50060">
    <property type="entry name" value="MAM_2"/>
    <property type="match status" value="1"/>
</dbReference>
<dbReference type="CDD" id="cd06583">
    <property type="entry name" value="PGRP"/>
    <property type="match status" value="1"/>
</dbReference>
<dbReference type="Pfam" id="PF00959">
    <property type="entry name" value="Phage_lysozyme"/>
    <property type="match status" value="1"/>
</dbReference>
<dbReference type="FunFam" id="3.40.80.10:FF:000001">
    <property type="entry name" value="Peptidoglycan recognition protein 1"/>
    <property type="match status" value="1"/>
</dbReference>
<comment type="similarity">
    <text evidence="1">Belongs to the N-acetylmuramoyl-L-alanine amidase 2 family.</text>
</comment>
<dbReference type="AlphaFoldDB" id="A0A1L2FYM1"/>
<dbReference type="InterPro" id="IPR015510">
    <property type="entry name" value="PGRP"/>
</dbReference>
<name>A0A1L2FYM1_IRIIR</name>
<evidence type="ECO:0000259" key="6">
    <source>
        <dbReference type="PROSITE" id="PS50060"/>
    </source>
</evidence>
<proteinExistence type="inferred from homology"/>
<dbReference type="Gene3D" id="1.10.530.40">
    <property type="match status" value="1"/>
</dbReference>
<evidence type="ECO:0000256" key="1">
    <source>
        <dbReference type="ARBA" id="ARBA00007553"/>
    </source>
</evidence>
<dbReference type="Pfam" id="PF00629">
    <property type="entry name" value="MAM"/>
    <property type="match status" value="1"/>
</dbReference>
<dbReference type="Gene3D" id="3.40.80.10">
    <property type="entry name" value="Peptidoglycan recognition protein-like"/>
    <property type="match status" value="1"/>
</dbReference>
<evidence type="ECO:0000256" key="5">
    <source>
        <dbReference type="SAM" id="SignalP"/>
    </source>
</evidence>
<dbReference type="SMART" id="SM00701">
    <property type="entry name" value="PGRP"/>
    <property type="match status" value="1"/>
</dbReference>
<dbReference type="InterPro" id="IPR023346">
    <property type="entry name" value="Lysozyme-like_dom_sf"/>
</dbReference>
<evidence type="ECO:0000313" key="7">
    <source>
        <dbReference type="EMBL" id="AOF79099.1"/>
    </source>
</evidence>
<dbReference type="GO" id="GO:0008745">
    <property type="term" value="F:N-acetylmuramoyl-L-alanine amidase activity"/>
    <property type="evidence" value="ECO:0007669"/>
    <property type="project" value="InterPro"/>
</dbReference>
<feature type="signal peptide" evidence="5">
    <location>
        <begin position="1"/>
        <end position="20"/>
    </location>
</feature>
<protein>
    <submittedName>
        <fullName evidence="7">Peptidoglycan recognition protein</fullName>
    </submittedName>
</protein>
<dbReference type="GO" id="GO:0031640">
    <property type="term" value="P:killing of cells of another organism"/>
    <property type="evidence" value="ECO:0007669"/>
    <property type="project" value="UniProtKB-KW"/>
</dbReference>
<dbReference type="PANTHER" id="PTHR11022:SF41">
    <property type="entry name" value="PEPTIDOGLYCAN-RECOGNITION PROTEIN LC-RELATED"/>
    <property type="match status" value="1"/>
</dbReference>
<keyword evidence="2" id="KW-0929">Antimicrobial</keyword>
<dbReference type="GO" id="GO:0003796">
    <property type="term" value="F:lysozyme activity"/>
    <property type="evidence" value="ECO:0007669"/>
    <property type="project" value="InterPro"/>
</dbReference>
<keyword evidence="4" id="KW-0391">Immunity</keyword>
<dbReference type="GO" id="GO:0008270">
    <property type="term" value="F:zinc ion binding"/>
    <property type="evidence" value="ECO:0007669"/>
    <property type="project" value="InterPro"/>
</dbReference>
<dbReference type="InterPro" id="IPR002196">
    <property type="entry name" value="Glyco_hydro_24"/>
</dbReference>
<feature type="chain" id="PRO_5012860204" evidence="5">
    <location>
        <begin position="21"/>
        <end position="555"/>
    </location>
</feature>
<dbReference type="SUPFAM" id="SSF55846">
    <property type="entry name" value="N-acetylmuramoyl-L-alanine amidase-like"/>
    <property type="match status" value="1"/>
</dbReference>
<dbReference type="SUPFAM" id="SSF49899">
    <property type="entry name" value="Concanavalin A-like lectins/glucanases"/>
    <property type="match status" value="1"/>
</dbReference>